<evidence type="ECO:0000256" key="1">
    <source>
        <dbReference type="SAM" id="MobiDB-lite"/>
    </source>
</evidence>
<sequence length="585" mass="65051">MVYESDFYTTRRPYSRPTVTSYTVTWDPYLTPGVGKIIWVSPLSGRVYSTTYHHAIPNVAHRRLTPVSAPVHSTVHVRPSVIIAAIDRINHKLRPSLAYQPAEDFLNDRSVVSFDDETRSIRAQTNALLKRIHAPLPRVSKPLPVVFSTYQAEETALPPRITSDAYIHRMLGDLRDVRRDVLTMAQYPEPAKAYIGKGHLACISYAGGRPVARRRKLFHDDDLIKNEVTLLSHYDRMRQAAKSPHVDVDGEVSYTPYTPIYASVPRKEPFNSRFYKPKFQRDPTAKRASERVVEAVEAAEAEASGETDRKKAAERAAEEREQREMAARAEAAAAEAEAARLKAERKAAADKKAHEDFEAKRKAEEEAIRQAEEARKAEAQRLEAEKKAEEARLAAEQAELERLEAEAAAAEEAARLEAERKAEEERLEAERKAEEERKEAERKAEEERLEAERKAEEERLEAERRAEEERLEAERKAEEERLEAEKAAEQTQAEEEPVAEAEAAASEVDAAAAEEPAAPEAEATEAVEAAAAEAEAEAEPAVAEAEGEAPVVEEPTSPDTPAPAPASEDPASGTAIEEVFSGDDE</sequence>
<name>A0AAN9W3M1_9ORTH</name>
<dbReference type="Proteomes" id="UP001378592">
    <property type="component" value="Unassembled WGS sequence"/>
</dbReference>
<reference evidence="2 3" key="1">
    <citation type="submission" date="2024-03" db="EMBL/GenBank/DDBJ databases">
        <title>The genome assembly and annotation of the cricket Gryllus longicercus Weissman &amp; Gray.</title>
        <authorList>
            <person name="Szrajer S."/>
            <person name="Gray D."/>
            <person name="Ylla G."/>
        </authorList>
    </citation>
    <scope>NUCLEOTIDE SEQUENCE [LARGE SCALE GENOMIC DNA]</scope>
    <source>
        <strain evidence="2">DAG 2021-001</strain>
        <tissue evidence="2">Whole body minus gut</tissue>
    </source>
</reference>
<feature type="compositionally biased region" description="Basic and acidic residues" evidence="1">
    <location>
        <begin position="337"/>
        <end position="405"/>
    </location>
</feature>
<protein>
    <submittedName>
        <fullName evidence="2">Uncharacterized protein</fullName>
    </submittedName>
</protein>
<feature type="compositionally biased region" description="Basic and acidic residues" evidence="1">
    <location>
        <begin position="306"/>
        <end position="327"/>
    </location>
</feature>
<feature type="region of interest" description="Disordered" evidence="1">
    <location>
        <begin position="297"/>
        <end position="585"/>
    </location>
</feature>
<organism evidence="2 3">
    <name type="scientific">Gryllus longicercus</name>
    <dbReference type="NCBI Taxonomy" id="2509291"/>
    <lineage>
        <taxon>Eukaryota</taxon>
        <taxon>Metazoa</taxon>
        <taxon>Ecdysozoa</taxon>
        <taxon>Arthropoda</taxon>
        <taxon>Hexapoda</taxon>
        <taxon>Insecta</taxon>
        <taxon>Pterygota</taxon>
        <taxon>Neoptera</taxon>
        <taxon>Polyneoptera</taxon>
        <taxon>Orthoptera</taxon>
        <taxon>Ensifera</taxon>
        <taxon>Gryllidea</taxon>
        <taxon>Grylloidea</taxon>
        <taxon>Gryllidae</taxon>
        <taxon>Gryllinae</taxon>
        <taxon>Gryllus</taxon>
    </lineage>
</organism>
<evidence type="ECO:0000313" key="2">
    <source>
        <dbReference type="EMBL" id="KAK7868293.1"/>
    </source>
</evidence>
<dbReference type="CDD" id="cd22265">
    <property type="entry name" value="UDM1_RNF168"/>
    <property type="match status" value="1"/>
</dbReference>
<dbReference type="EMBL" id="JAZDUA010000097">
    <property type="protein sequence ID" value="KAK7868293.1"/>
    <property type="molecule type" value="Genomic_DNA"/>
</dbReference>
<proteinExistence type="predicted"/>
<accession>A0AAN9W3M1</accession>
<feature type="compositionally biased region" description="Low complexity" evidence="1">
    <location>
        <begin position="500"/>
        <end position="557"/>
    </location>
</feature>
<keyword evidence="3" id="KW-1185">Reference proteome</keyword>
<feature type="compositionally biased region" description="Basic and acidic residues" evidence="1">
    <location>
        <begin position="412"/>
        <end position="488"/>
    </location>
</feature>
<gene>
    <name evidence="2" type="ORF">R5R35_013884</name>
</gene>
<evidence type="ECO:0000313" key="3">
    <source>
        <dbReference type="Proteomes" id="UP001378592"/>
    </source>
</evidence>
<dbReference type="AlphaFoldDB" id="A0AAN9W3M1"/>
<comment type="caution">
    <text evidence="2">The sequence shown here is derived from an EMBL/GenBank/DDBJ whole genome shotgun (WGS) entry which is preliminary data.</text>
</comment>